<organism evidence="1 2">
    <name type="scientific">Metabacillus lacus</name>
    <dbReference type="NCBI Taxonomy" id="1983721"/>
    <lineage>
        <taxon>Bacteria</taxon>
        <taxon>Bacillati</taxon>
        <taxon>Bacillota</taxon>
        <taxon>Bacilli</taxon>
        <taxon>Bacillales</taxon>
        <taxon>Bacillaceae</taxon>
        <taxon>Metabacillus</taxon>
    </lineage>
</organism>
<dbReference type="Proteomes" id="UP000448867">
    <property type="component" value="Unassembled WGS sequence"/>
</dbReference>
<proteinExistence type="predicted"/>
<accession>A0A7X2J2U3</accession>
<dbReference type="OrthoDB" id="9943025at2"/>
<dbReference type="AlphaFoldDB" id="A0A7X2J2U3"/>
<protein>
    <submittedName>
        <fullName evidence="1">Uncharacterized protein</fullName>
    </submittedName>
</protein>
<keyword evidence="2" id="KW-1185">Reference proteome</keyword>
<dbReference type="EMBL" id="WKKI01000119">
    <property type="protein sequence ID" value="MRX74448.1"/>
    <property type="molecule type" value="Genomic_DNA"/>
</dbReference>
<sequence>MNINQRMQMHDDTAIEKLINLSRLMEEEPKVIGLYNNAHFALAALHWLKTENSIKRFTELFEKLDPEKQIVLRKLIEEKPYLYL</sequence>
<dbReference type="RefSeq" id="WP_154309897.1">
    <property type="nucleotide sequence ID" value="NZ_WKKI01000119.1"/>
</dbReference>
<evidence type="ECO:0000313" key="1">
    <source>
        <dbReference type="EMBL" id="MRX74448.1"/>
    </source>
</evidence>
<comment type="caution">
    <text evidence="1">The sequence shown here is derived from an EMBL/GenBank/DDBJ whole genome shotgun (WGS) entry which is preliminary data.</text>
</comment>
<evidence type="ECO:0000313" key="2">
    <source>
        <dbReference type="Proteomes" id="UP000448867"/>
    </source>
</evidence>
<gene>
    <name evidence="1" type="ORF">GJU40_20355</name>
</gene>
<reference evidence="1 2" key="1">
    <citation type="submission" date="2019-11" db="EMBL/GenBank/DDBJ databases">
        <title>Bacillus lacus genome.</title>
        <authorList>
            <person name="Allen C.J."/>
            <person name="Newman J.D."/>
        </authorList>
    </citation>
    <scope>NUCLEOTIDE SEQUENCE [LARGE SCALE GENOMIC DNA]</scope>
    <source>
        <strain evidence="1 2">KCTC 33946</strain>
    </source>
</reference>
<name>A0A7X2J2U3_9BACI</name>